<evidence type="ECO:0000259" key="3">
    <source>
        <dbReference type="SMART" id="SM00791"/>
    </source>
</evidence>
<dbReference type="RefSeq" id="XP_022150377.1">
    <property type="nucleotide sequence ID" value="XM_022294685.1"/>
</dbReference>
<dbReference type="InterPro" id="IPR053237">
    <property type="entry name" value="Natterin_C"/>
</dbReference>
<dbReference type="SUPFAM" id="SSF50382">
    <property type="entry name" value="Agglutinin"/>
    <property type="match status" value="2"/>
</dbReference>
<feature type="domain" description="Agglutinin" evidence="3">
    <location>
        <begin position="2"/>
        <end position="160"/>
    </location>
</feature>
<dbReference type="PANTHER" id="PTHR39244">
    <property type="entry name" value="NATTERIN-4"/>
    <property type="match status" value="1"/>
</dbReference>
<name>A0A6J1DAK2_MOMCH</name>
<dbReference type="CDD" id="cd20216">
    <property type="entry name" value="PFM_HFR-2-like"/>
    <property type="match status" value="1"/>
</dbReference>
<dbReference type="SMART" id="SM00791">
    <property type="entry name" value="Agglutinin"/>
    <property type="match status" value="2"/>
</dbReference>
<sequence>MVQLPRYVAFKSKLKNDYRKIGYLRYVNEDSEIKTYLQYSGEAVLSPYTKFEVERSKCDLSLVNIRCCYNNKYWVSLSETNYTHPTVARAEKPEEDKSKWNCTLFQPVYDSSHQAFRFRHVFTGYFVALWQVGFAEGNCLRASFPYPDDCSLGDLNTVIDYEALVSIPKYVAFKGDNDCYLSSRWIEGHEYHQFSSSDLGDSRVRMETFITKDGNIRIKSNYFGKFWRRSPNWIWADSTDTSTNNPDTLFCPTKVDNNNVIALRNLGNNNFIKRLTTEGKTSCLNAATDSIDAYSRLQMEEPVLEREIYNINFHPADSRIYDQTVLVMATGNGTNRTEVPNTMNLNLSYIETESSAWSSSISIKLGVKTTIQTGIPRIVDGKVEVSSELTGSYQWGKTITKTQTVGSTYQVTVPPKTTVIVSLLATTGKCDVPYSYSQRDTLINGEIKYYEMDDGVYHGVNNYNFTYETKSKPAS</sequence>
<evidence type="ECO:0000313" key="4">
    <source>
        <dbReference type="Proteomes" id="UP000504603"/>
    </source>
</evidence>
<proteinExistence type="inferred from homology"/>
<feature type="domain" description="Agglutinin" evidence="3">
    <location>
        <begin position="165"/>
        <end position="301"/>
    </location>
</feature>
<dbReference type="PANTHER" id="PTHR39244:SF5">
    <property type="entry name" value="NATTERIN-3-LIKE"/>
    <property type="match status" value="1"/>
</dbReference>
<accession>A0A6J1DAK2</accession>
<dbReference type="InterPro" id="IPR055267">
    <property type="entry name" value="Aerolysin-like_C"/>
</dbReference>
<dbReference type="AlphaFoldDB" id="A0A6J1DAK2"/>
<reference evidence="5" key="1">
    <citation type="submission" date="2025-08" db="UniProtKB">
        <authorList>
            <consortium name="RefSeq"/>
        </authorList>
    </citation>
    <scope>IDENTIFICATION</scope>
    <source>
        <strain evidence="5">OHB3-1</strain>
    </source>
</reference>
<dbReference type="Pfam" id="PF01117">
    <property type="entry name" value="Aerolysin"/>
    <property type="match status" value="1"/>
</dbReference>
<dbReference type="OrthoDB" id="4948898at2759"/>
<keyword evidence="4" id="KW-1185">Reference proteome</keyword>
<dbReference type="Proteomes" id="UP000504603">
    <property type="component" value="Unplaced"/>
</dbReference>
<evidence type="ECO:0000256" key="2">
    <source>
        <dbReference type="ARBA" id="ARBA00023157"/>
    </source>
</evidence>
<evidence type="ECO:0000313" key="5">
    <source>
        <dbReference type="RefSeq" id="XP_022150377.1"/>
    </source>
</evidence>
<dbReference type="Gene3D" id="2.80.10.50">
    <property type="match status" value="2"/>
</dbReference>
<dbReference type="InterPro" id="IPR036242">
    <property type="entry name" value="Agglutinin_dom_sf"/>
</dbReference>
<dbReference type="Gene3D" id="2.170.15.10">
    <property type="entry name" value="Proaerolysin, chain A, domain 3"/>
    <property type="match status" value="1"/>
</dbReference>
<dbReference type="GeneID" id="111018553"/>
<evidence type="ECO:0000256" key="1">
    <source>
        <dbReference type="ARBA" id="ARBA00009831"/>
    </source>
</evidence>
<dbReference type="SUPFAM" id="SSF56973">
    <property type="entry name" value="Aerolisin/ETX pore-forming domain"/>
    <property type="match status" value="1"/>
</dbReference>
<keyword evidence="2" id="KW-1015">Disulfide bond</keyword>
<dbReference type="Pfam" id="PF07468">
    <property type="entry name" value="Agglutinin"/>
    <property type="match status" value="2"/>
</dbReference>
<dbReference type="KEGG" id="mcha:111018553"/>
<gene>
    <name evidence="5" type="primary">LOC111018553</name>
</gene>
<protein>
    <submittedName>
        <fullName evidence="5">Uncharacterized protein LOC111018553</fullName>
    </submittedName>
</protein>
<dbReference type="InterPro" id="IPR008998">
    <property type="entry name" value="Agglutinin"/>
</dbReference>
<comment type="similarity">
    <text evidence="1">Belongs to the aerolysin family.</text>
</comment>
<organism evidence="4 5">
    <name type="scientific">Momordica charantia</name>
    <name type="common">Bitter gourd</name>
    <name type="synonym">Balsam pear</name>
    <dbReference type="NCBI Taxonomy" id="3673"/>
    <lineage>
        <taxon>Eukaryota</taxon>
        <taxon>Viridiplantae</taxon>
        <taxon>Streptophyta</taxon>
        <taxon>Embryophyta</taxon>
        <taxon>Tracheophyta</taxon>
        <taxon>Spermatophyta</taxon>
        <taxon>Magnoliopsida</taxon>
        <taxon>eudicotyledons</taxon>
        <taxon>Gunneridae</taxon>
        <taxon>Pentapetalae</taxon>
        <taxon>rosids</taxon>
        <taxon>fabids</taxon>
        <taxon>Cucurbitales</taxon>
        <taxon>Cucurbitaceae</taxon>
        <taxon>Momordiceae</taxon>
        <taxon>Momordica</taxon>
    </lineage>
</organism>